<dbReference type="NCBIfam" id="TIGR01549">
    <property type="entry name" value="HAD-SF-IA-v1"/>
    <property type="match status" value="1"/>
</dbReference>
<dbReference type="Gene3D" id="3.40.50.1000">
    <property type="entry name" value="HAD superfamily/HAD-like"/>
    <property type="match status" value="1"/>
</dbReference>
<accession>A0A1G6YZ99</accession>
<proteinExistence type="predicted"/>
<dbReference type="SFLD" id="SFLDS00003">
    <property type="entry name" value="Haloacid_Dehalogenase"/>
    <property type="match status" value="1"/>
</dbReference>
<organism evidence="1 2">
    <name type="scientific">Actinokineospora iranica</name>
    <dbReference type="NCBI Taxonomy" id="1271860"/>
    <lineage>
        <taxon>Bacteria</taxon>
        <taxon>Bacillati</taxon>
        <taxon>Actinomycetota</taxon>
        <taxon>Actinomycetes</taxon>
        <taxon>Pseudonocardiales</taxon>
        <taxon>Pseudonocardiaceae</taxon>
        <taxon>Actinokineospora</taxon>
    </lineage>
</organism>
<reference evidence="2" key="1">
    <citation type="submission" date="2016-10" db="EMBL/GenBank/DDBJ databases">
        <authorList>
            <person name="Varghese N."/>
            <person name="Submissions S."/>
        </authorList>
    </citation>
    <scope>NUCLEOTIDE SEQUENCE [LARGE SCALE GENOMIC DNA]</scope>
    <source>
        <strain evidence="2">IBRC-M 10403</strain>
    </source>
</reference>
<dbReference type="PANTHER" id="PTHR46649:SF4">
    <property type="entry name" value="HALOACID DEHALOGENASE-LIKE HYDROLASE (HAD) SUPERFAMILY PROTEIN"/>
    <property type="match status" value="1"/>
</dbReference>
<keyword evidence="2" id="KW-1185">Reference proteome</keyword>
<evidence type="ECO:0000313" key="1">
    <source>
        <dbReference type="EMBL" id="SDD95602.1"/>
    </source>
</evidence>
<dbReference type="PRINTS" id="PR00413">
    <property type="entry name" value="HADHALOGNASE"/>
</dbReference>
<dbReference type="Pfam" id="PF00702">
    <property type="entry name" value="Hydrolase"/>
    <property type="match status" value="1"/>
</dbReference>
<dbReference type="AlphaFoldDB" id="A0A1G6YZ99"/>
<dbReference type="InterPro" id="IPR006439">
    <property type="entry name" value="HAD-SF_hydro_IA"/>
</dbReference>
<protein>
    <submittedName>
        <fullName evidence="1">Uncharacterized protein</fullName>
    </submittedName>
</protein>
<dbReference type="PANTHER" id="PTHR46649">
    <property type="match status" value="1"/>
</dbReference>
<dbReference type="SFLD" id="SFLDG01129">
    <property type="entry name" value="C1.5:_HAD__Beta-PGM__Phosphata"/>
    <property type="match status" value="1"/>
</dbReference>
<sequence>MALITANRVAGGPGSPFTVEDVAIRGVLLDFSGTLFRLEPSARLVDGMAQRDGAPLDADRYAEILALLTVPVGVPAHLPADLHEAWHRRDLDPQVHRAAYEASLAHPEFGLAEGMAARLYDLMLSPEAWRPYPDAGDALRLLKAEGIPVAVLSNIAWDLRPTFARHGFDSLVDEFVLSYAEGLVKPDPKIFRLACERIDVAPTDALMVGDSAKADGAAVEAGCRFERVEPQATANRPDALLGALRAHGIAG</sequence>
<dbReference type="STRING" id="1271860.SAMN05216174_12452"/>
<evidence type="ECO:0000313" key="2">
    <source>
        <dbReference type="Proteomes" id="UP000199501"/>
    </source>
</evidence>
<dbReference type="Proteomes" id="UP000199501">
    <property type="component" value="Unassembled WGS sequence"/>
</dbReference>
<dbReference type="InterPro" id="IPR023214">
    <property type="entry name" value="HAD_sf"/>
</dbReference>
<dbReference type="InterPro" id="IPR036412">
    <property type="entry name" value="HAD-like_sf"/>
</dbReference>
<dbReference type="SUPFAM" id="SSF56784">
    <property type="entry name" value="HAD-like"/>
    <property type="match status" value="1"/>
</dbReference>
<gene>
    <name evidence="1" type="ORF">SAMN05216174_12452</name>
</gene>
<dbReference type="EMBL" id="FMZZ01000024">
    <property type="protein sequence ID" value="SDD95602.1"/>
    <property type="molecule type" value="Genomic_DNA"/>
</dbReference>
<name>A0A1G6YZ99_9PSEU</name>